<dbReference type="InterPro" id="IPR016084">
    <property type="entry name" value="Haem_Oase-like_multi-hlx"/>
</dbReference>
<comment type="caution">
    <text evidence="1">The sequence shown here is derived from an EMBL/GenBank/DDBJ whole genome shotgun (WGS) entry which is preliminary data.</text>
</comment>
<dbReference type="Proteomes" id="UP001147700">
    <property type="component" value="Unassembled WGS sequence"/>
</dbReference>
<dbReference type="CDD" id="cd19166">
    <property type="entry name" value="HemeO-bac"/>
    <property type="match status" value="1"/>
</dbReference>
<name>A0ABT4RIA0_9ACTN</name>
<sequence>MTSAMEELKVATAAHHERLERRVDVARHLRSRTAYRALLERFYGFHRPIEETLAPFAGPFTPRHPLLARDIAALGGDVAKLPTATRLPRVGSLHDALGVLYVLEGSALGGAVIGRMVDQRLGLRSAFFARRGIAPRWRAFGAHVERHAPVPPTAAIATFEDMEAWLCR</sequence>
<evidence type="ECO:0000313" key="2">
    <source>
        <dbReference type="Proteomes" id="UP001147700"/>
    </source>
</evidence>
<dbReference type="Pfam" id="PF01126">
    <property type="entry name" value="Heme_oxygenase"/>
    <property type="match status" value="1"/>
</dbReference>
<accession>A0ABT4RIA0</accession>
<keyword evidence="2" id="KW-1185">Reference proteome</keyword>
<evidence type="ECO:0000313" key="1">
    <source>
        <dbReference type="EMBL" id="MDA0138066.1"/>
    </source>
</evidence>
<organism evidence="1 2">
    <name type="scientific">Solirubrobacter deserti</name>
    <dbReference type="NCBI Taxonomy" id="2282478"/>
    <lineage>
        <taxon>Bacteria</taxon>
        <taxon>Bacillati</taxon>
        <taxon>Actinomycetota</taxon>
        <taxon>Thermoleophilia</taxon>
        <taxon>Solirubrobacterales</taxon>
        <taxon>Solirubrobacteraceae</taxon>
        <taxon>Solirubrobacter</taxon>
    </lineage>
</organism>
<dbReference type="InterPro" id="IPR016053">
    <property type="entry name" value="Haem_Oase-like"/>
</dbReference>
<dbReference type="Gene3D" id="1.20.910.10">
    <property type="entry name" value="Heme oxygenase-like"/>
    <property type="match status" value="1"/>
</dbReference>
<dbReference type="SUPFAM" id="SSF48613">
    <property type="entry name" value="Heme oxygenase-like"/>
    <property type="match status" value="1"/>
</dbReference>
<dbReference type="RefSeq" id="WP_202954142.1">
    <property type="nucleotide sequence ID" value="NZ_JAPCID010000013.1"/>
</dbReference>
<protein>
    <submittedName>
        <fullName evidence="1">Biliverdin-producing heme oxygenase</fullName>
    </submittedName>
</protein>
<proteinExistence type="predicted"/>
<reference evidence="1" key="1">
    <citation type="submission" date="2022-10" db="EMBL/GenBank/DDBJ databases">
        <title>The WGS of Solirubrobacter sp. CPCC 204708.</title>
        <authorList>
            <person name="Jiang Z."/>
        </authorList>
    </citation>
    <scope>NUCLEOTIDE SEQUENCE</scope>
    <source>
        <strain evidence="1">CPCC 204708</strain>
    </source>
</reference>
<gene>
    <name evidence="1" type="ORF">OJ962_11180</name>
</gene>
<dbReference type="EMBL" id="JAPCID010000013">
    <property type="protein sequence ID" value="MDA0138066.1"/>
    <property type="molecule type" value="Genomic_DNA"/>
</dbReference>